<dbReference type="EMBL" id="JADBEB010000001">
    <property type="protein sequence ID" value="MBE1488277.1"/>
    <property type="molecule type" value="Genomic_DNA"/>
</dbReference>
<proteinExistence type="predicted"/>
<reference evidence="1" key="1">
    <citation type="submission" date="2020-10" db="EMBL/GenBank/DDBJ databases">
        <title>Sequencing the genomes of 1000 actinobacteria strains.</title>
        <authorList>
            <person name="Klenk H.-P."/>
        </authorList>
    </citation>
    <scope>NUCLEOTIDE SEQUENCE</scope>
    <source>
        <strain evidence="1">DSM 46832</strain>
    </source>
</reference>
<sequence length="323" mass="36095">MSTREQGDASAMADPEAAKAAELVGAVRNDPAARLRLAAQFYDSNSGGPTIRPYRRAEIAFMRWQIQRGVLNPVDADGQGGGSPWWRAVNEGLLRDAFEANLRLRSGQLTAGSAPVERWMAFLRTPTPRTWYRAHNSSIVAGYLAHRHLVEAELPVEKFFMDVALLRVLYADCLLSNPRLALGHFAPLGPVLGDPRRKGTAVFLSLNNILPASYPIQERELVSVLEAENYLGRLIDYGAILPRAQALYEHAADDLEQPKLLQLVRADGPAYAWPPEHGYAWLSRRPRMTAMVTRLTGWRSRRGVREVRSRVASRSGRPSRPRR</sequence>
<dbReference type="AlphaFoldDB" id="A0A927M764"/>
<keyword evidence="2" id="KW-1185">Reference proteome</keyword>
<evidence type="ECO:0000313" key="1">
    <source>
        <dbReference type="EMBL" id="MBE1488277.1"/>
    </source>
</evidence>
<evidence type="ECO:0000313" key="2">
    <source>
        <dbReference type="Proteomes" id="UP000649753"/>
    </source>
</evidence>
<organism evidence="1 2">
    <name type="scientific">Plantactinospora soyae</name>
    <dbReference type="NCBI Taxonomy" id="1544732"/>
    <lineage>
        <taxon>Bacteria</taxon>
        <taxon>Bacillati</taxon>
        <taxon>Actinomycetota</taxon>
        <taxon>Actinomycetes</taxon>
        <taxon>Micromonosporales</taxon>
        <taxon>Micromonosporaceae</taxon>
        <taxon>Plantactinospora</taxon>
    </lineage>
</organism>
<accession>A0A927M764</accession>
<gene>
    <name evidence="1" type="ORF">H4W31_003915</name>
</gene>
<name>A0A927M764_9ACTN</name>
<protein>
    <submittedName>
        <fullName evidence="1">Uncharacterized protein</fullName>
    </submittedName>
</protein>
<dbReference type="RefSeq" id="WP_192767973.1">
    <property type="nucleotide sequence ID" value="NZ_JADBEB010000001.1"/>
</dbReference>
<comment type="caution">
    <text evidence="1">The sequence shown here is derived from an EMBL/GenBank/DDBJ whole genome shotgun (WGS) entry which is preliminary data.</text>
</comment>
<dbReference type="Proteomes" id="UP000649753">
    <property type="component" value="Unassembled WGS sequence"/>
</dbReference>